<evidence type="ECO:0000313" key="1">
    <source>
        <dbReference type="EMBL" id="QEH31975.1"/>
    </source>
</evidence>
<dbReference type="EMBL" id="CP042997">
    <property type="protein sequence ID" value="QEH31975.1"/>
    <property type="molecule type" value="Genomic_DNA"/>
</dbReference>
<evidence type="ECO:0000313" key="2">
    <source>
        <dbReference type="Proteomes" id="UP000324233"/>
    </source>
</evidence>
<dbReference type="Proteomes" id="UP000324233">
    <property type="component" value="Chromosome"/>
</dbReference>
<dbReference type="RefSeq" id="WP_148590819.1">
    <property type="nucleotide sequence ID" value="NZ_CP042997.1"/>
</dbReference>
<keyword evidence="2" id="KW-1185">Reference proteome</keyword>
<dbReference type="Gene3D" id="3.30.160.250">
    <property type="match status" value="1"/>
</dbReference>
<protein>
    <recommendedName>
        <fullName evidence="3">HicB-like antitoxin of toxin-antitoxin system domain-containing protein</fullName>
    </recommendedName>
</protein>
<accession>A0A5B9VW09</accession>
<reference evidence="1 2" key="1">
    <citation type="submission" date="2019-08" db="EMBL/GenBank/DDBJ databases">
        <title>Deep-cultivation of Planctomycetes and their phenomic and genomic characterization uncovers novel biology.</title>
        <authorList>
            <person name="Wiegand S."/>
            <person name="Jogler M."/>
            <person name="Boedeker C."/>
            <person name="Pinto D."/>
            <person name="Vollmers J."/>
            <person name="Rivas-Marin E."/>
            <person name="Kohn T."/>
            <person name="Peeters S.H."/>
            <person name="Heuer A."/>
            <person name="Rast P."/>
            <person name="Oberbeckmann S."/>
            <person name="Bunk B."/>
            <person name="Jeske O."/>
            <person name="Meyerdierks A."/>
            <person name="Storesund J.E."/>
            <person name="Kallscheuer N."/>
            <person name="Luecker S."/>
            <person name="Lage O.M."/>
            <person name="Pohl T."/>
            <person name="Merkel B.J."/>
            <person name="Hornburger P."/>
            <person name="Mueller R.-W."/>
            <person name="Bruemmer F."/>
            <person name="Labrenz M."/>
            <person name="Spormann A.M."/>
            <person name="Op den Camp H."/>
            <person name="Overmann J."/>
            <person name="Amann R."/>
            <person name="Jetten M.S.M."/>
            <person name="Mascher T."/>
            <person name="Medema M.H."/>
            <person name="Devos D.P."/>
            <person name="Kaster A.-K."/>
            <person name="Ovreas L."/>
            <person name="Rohde M."/>
            <person name="Galperin M.Y."/>
            <person name="Jogler C."/>
        </authorList>
    </citation>
    <scope>NUCLEOTIDE SEQUENCE [LARGE SCALE GENOMIC DNA]</scope>
    <source>
        <strain evidence="1 2">OJF2</strain>
    </source>
</reference>
<dbReference type="OrthoDB" id="5419659at2"/>
<proteinExistence type="predicted"/>
<dbReference type="KEGG" id="agv:OJF2_04420"/>
<dbReference type="InterPro" id="IPR035069">
    <property type="entry name" value="TTHA1013/TTHA0281-like"/>
</dbReference>
<gene>
    <name evidence="1" type="ORF">OJF2_04420</name>
</gene>
<sequence length="69" mass="7338">MPLPIEVEQGDDGRRLAEIRNLPGVMAYGATPEEAIARVQVLGLRTPADRIAHGEPIPPGLDVLFAVPA</sequence>
<name>A0A5B9VW09_9BACT</name>
<dbReference type="AlphaFoldDB" id="A0A5B9VW09"/>
<dbReference type="SUPFAM" id="SSF143100">
    <property type="entry name" value="TTHA1013/TTHA0281-like"/>
    <property type="match status" value="1"/>
</dbReference>
<evidence type="ECO:0008006" key="3">
    <source>
        <dbReference type="Google" id="ProtNLM"/>
    </source>
</evidence>
<organism evidence="1 2">
    <name type="scientific">Aquisphaera giovannonii</name>
    <dbReference type="NCBI Taxonomy" id="406548"/>
    <lineage>
        <taxon>Bacteria</taxon>
        <taxon>Pseudomonadati</taxon>
        <taxon>Planctomycetota</taxon>
        <taxon>Planctomycetia</taxon>
        <taxon>Isosphaerales</taxon>
        <taxon>Isosphaeraceae</taxon>
        <taxon>Aquisphaera</taxon>
    </lineage>
</organism>